<evidence type="ECO:0000313" key="1">
    <source>
        <dbReference type="EMBL" id="RQO85003.1"/>
    </source>
</evidence>
<proteinExistence type="predicted"/>
<accession>A0A3N7EAD0</accession>
<reference evidence="1 2" key="1">
    <citation type="journal article" date="2006" name="Science">
        <title>The genome of black cottonwood, Populus trichocarpa (Torr. &amp; Gray).</title>
        <authorList>
            <person name="Tuskan G.A."/>
            <person name="Difazio S."/>
            <person name="Jansson S."/>
            <person name="Bohlmann J."/>
            <person name="Grigoriev I."/>
            <person name="Hellsten U."/>
            <person name="Putnam N."/>
            <person name="Ralph S."/>
            <person name="Rombauts S."/>
            <person name="Salamov A."/>
            <person name="Schein J."/>
            <person name="Sterck L."/>
            <person name="Aerts A."/>
            <person name="Bhalerao R.R."/>
            <person name="Bhalerao R.P."/>
            <person name="Blaudez D."/>
            <person name="Boerjan W."/>
            <person name="Brun A."/>
            <person name="Brunner A."/>
            <person name="Busov V."/>
            <person name="Campbell M."/>
            <person name="Carlson J."/>
            <person name="Chalot M."/>
            <person name="Chapman J."/>
            <person name="Chen G.L."/>
            <person name="Cooper D."/>
            <person name="Coutinho P.M."/>
            <person name="Couturier J."/>
            <person name="Covert S."/>
            <person name="Cronk Q."/>
            <person name="Cunningham R."/>
            <person name="Davis J."/>
            <person name="Degroeve S."/>
            <person name="Dejardin A."/>
            <person name="Depamphilis C."/>
            <person name="Detter J."/>
            <person name="Dirks B."/>
            <person name="Dubchak I."/>
            <person name="Duplessis S."/>
            <person name="Ehlting J."/>
            <person name="Ellis B."/>
            <person name="Gendler K."/>
            <person name="Goodstein D."/>
            <person name="Gribskov M."/>
            <person name="Grimwood J."/>
            <person name="Groover A."/>
            <person name="Gunter L."/>
            <person name="Hamberger B."/>
            <person name="Heinze B."/>
            <person name="Helariutta Y."/>
            <person name="Henrissat B."/>
            <person name="Holligan D."/>
            <person name="Holt R."/>
            <person name="Huang W."/>
            <person name="Islam-Faridi N."/>
            <person name="Jones S."/>
            <person name="Jones-Rhoades M."/>
            <person name="Jorgensen R."/>
            <person name="Joshi C."/>
            <person name="Kangasjarvi J."/>
            <person name="Karlsson J."/>
            <person name="Kelleher C."/>
            <person name="Kirkpatrick R."/>
            <person name="Kirst M."/>
            <person name="Kohler A."/>
            <person name="Kalluri U."/>
            <person name="Larimer F."/>
            <person name="Leebens-Mack J."/>
            <person name="Leple J.C."/>
            <person name="Locascio P."/>
            <person name="Lou Y."/>
            <person name="Lucas S."/>
            <person name="Martin F."/>
            <person name="Montanini B."/>
            <person name="Napoli C."/>
            <person name="Nelson D.R."/>
            <person name="Nelson C."/>
            <person name="Nieminen K."/>
            <person name="Nilsson O."/>
            <person name="Pereda V."/>
            <person name="Peter G."/>
            <person name="Philippe R."/>
            <person name="Pilate G."/>
            <person name="Poliakov A."/>
            <person name="Razumovskaya J."/>
            <person name="Richardson P."/>
            <person name="Rinaldi C."/>
            <person name="Ritland K."/>
            <person name="Rouze P."/>
            <person name="Ryaboy D."/>
            <person name="Schmutz J."/>
            <person name="Schrader J."/>
            <person name="Segerman B."/>
            <person name="Shin H."/>
            <person name="Siddiqui A."/>
            <person name="Sterky F."/>
            <person name="Terry A."/>
            <person name="Tsai C.J."/>
            <person name="Uberbacher E."/>
            <person name="Unneberg P."/>
            <person name="Vahala J."/>
            <person name="Wall K."/>
            <person name="Wessler S."/>
            <person name="Yang G."/>
            <person name="Yin T."/>
            <person name="Douglas C."/>
            <person name="Marra M."/>
            <person name="Sandberg G."/>
            <person name="Van de Peer Y."/>
            <person name="Rokhsar D."/>
        </authorList>
    </citation>
    <scope>NUCLEOTIDE SEQUENCE [LARGE SCALE GENOMIC DNA]</scope>
    <source>
        <strain evidence="2">cv. Nisqually</strain>
    </source>
</reference>
<sequence length="49" mass="5758">MWKTELVFVPFPRIGHVVSMVELAKLLVHNLHHCYHHQASFGLQNQQVH</sequence>
<name>A0A3N7EAD0_POPTR</name>
<dbReference type="Proteomes" id="UP000006729">
    <property type="component" value="Chromosome 1"/>
</dbReference>
<dbReference type="InParanoid" id="A0A3N7EAD0"/>
<protein>
    <submittedName>
        <fullName evidence="1">Uncharacterized protein</fullName>
    </submittedName>
</protein>
<evidence type="ECO:0000313" key="2">
    <source>
        <dbReference type="Proteomes" id="UP000006729"/>
    </source>
</evidence>
<keyword evidence="2" id="KW-1185">Reference proteome</keyword>
<dbReference type="Gene3D" id="3.40.50.2000">
    <property type="entry name" value="Glycogen Phosphorylase B"/>
    <property type="match status" value="1"/>
</dbReference>
<organism evidence="1 2">
    <name type="scientific">Populus trichocarpa</name>
    <name type="common">Western balsam poplar</name>
    <name type="synonym">Populus balsamifera subsp. trichocarpa</name>
    <dbReference type="NCBI Taxonomy" id="3694"/>
    <lineage>
        <taxon>Eukaryota</taxon>
        <taxon>Viridiplantae</taxon>
        <taxon>Streptophyta</taxon>
        <taxon>Embryophyta</taxon>
        <taxon>Tracheophyta</taxon>
        <taxon>Spermatophyta</taxon>
        <taxon>Magnoliopsida</taxon>
        <taxon>eudicotyledons</taxon>
        <taxon>Gunneridae</taxon>
        <taxon>Pentapetalae</taxon>
        <taxon>rosids</taxon>
        <taxon>fabids</taxon>
        <taxon>Malpighiales</taxon>
        <taxon>Salicaceae</taxon>
        <taxon>Saliceae</taxon>
        <taxon>Populus</taxon>
    </lineage>
</organism>
<dbReference type="AlphaFoldDB" id="A0A3N7EAD0"/>
<gene>
    <name evidence="1" type="ORF">POPTR_001G171550</name>
</gene>
<dbReference type="EMBL" id="CM009290">
    <property type="protein sequence ID" value="RQO85003.1"/>
    <property type="molecule type" value="Genomic_DNA"/>
</dbReference>